<evidence type="ECO:0000313" key="9">
    <source>
        <dbReference type="Proteomes" id="UP000655016"/>
    </source>
</evidence>
<dbReference type="PANTHER" id="PTHR36115:SF4">
    <property type="entry name" value="MEMBRANE PROTEIN"/>
    <property type="match status" value="1"/>
</dbReference>
<evidence type="ECO:0000256" key="6">
    <source>
        <dbReference type="SAM" id="Phobius"/>
    </source>
</evidence>
<dbReference type="EMBL" id="BMKP01000001">
    <property type="protein sequence ID" value="GGE98996.1"/>
    <property type="molecule type" value="Genomic_DNA"/>
</dbReference>
<keyword evidence="3 6" id="KW-0812">Transmembrane</keyword>
<comment type="subcellular location">
    <subcellularLocation>
        <location evidence="1">Cell membrane</location>
        <topology evidence="1">Multi-pass membrane protein</topology>
    </subcellularLocation>
</comment>
<reference evidence="9" key="1">
    <citation type="journal article" date="2019" name="Int. J. Syst. Evol. Microbiol.">
        <title>The Global Catalogue of Microorganisms (GCM) 10K type strain sequencing project: providing services to taxonomists for standard genome sequencing and annotation.</title>
        <authorList>
            <consortium name="The Broad Institute Genomics Platform"/>
            <consortium name="The Broad Institute Genome Sequencing Center for Infectious Disease"/>
            <person name="Wu L."/>
            <person name="Ma J."/>
        </authorList>
    </citation>
    <scope>NUCLEOTIDE SEQUENCE [LARGE SCALE GENOMIC DNA]</scope>
    <source>
        <strain evidence="9">CGMCC 1.16060</strain>
    </source>
</reference>
<keyword evidence="5 6" id="KW-0472">Membrane</keyword>
<dbReference type="InterPro" id="IPR051791">
    <property type="entry name" value="Pra-immunoreactive"/>
</dbReference>
<evidence type="ECO:0000256" key="2">
    <source>
        <dbReference type="ARBA" id="ARBA00022475"/>
    </source>
</evidence>
<dbReference type="PANTHER" id="PTHR36115">
    <property type="entry name" value="PROLINE-RICH ANTIGEN HOMOLOG-RELATED"/>
    <property type="match status" value="1"/>
</dbReference>
<name>A0ABQ1TM78_9FLAO</name>
<gene>
    <name evidence="8" type="ORF">GCM10011518_05500</name>
</gene>
<keyword evidence="2" id="KW-1003">Cell membrane</keyword>
<comment type="caution">
    <text evidence="8">The sequence shown here is derived from an EMBL/GenBank/DDBJ whole genome shotgun (WGS) entry which is preliminary data.</text>
</comment>
<dbReference type="Pfam" id="PF06271">
    <property type="entry name" value="RDD"/>
    <property type="match status" value="1"/>
</dbReference>
<sequence>MSNSTYILDDKLLASTGSRFLNYILDIVAIIALIFALSFVTAVVASFLDFNELLYWMGNLSDWEGQLIFGVTSIFYYSFTESIFGRSLGKLITGTIVVDENGEKPSFGVILKRTLCRLIPFDGFSFLGSRGWHDSISHTYVVNKKDLENEVKLFHEFNLIGSNEVI</sequence>
<feature type="transmembrane region" description="Helical" evidence="6">
    <location>
        <begin position="67"/>
        <end position="84"/>
    </location>
</feature>
<dbReference type="Proteomes" id="UP000655016">
    <property type="component" value="Unassembled WGS sequence"/>
</dbReference>
<keyword evidence="4 6" id="KW-1133">Transmembrane helix</keyword>
<evidence type="ECO:0000259" key="7">
    <source>
        <dbReference type="Pfam" id="PF06271"/>
    </source>
</evidence>
<evidence type="ECO:0000256" key="1">
    <source>
        <dbReference type="ARBA" id="ARBA00004651"/>
    </source>
</evidence>
<dbReference type="RefSeq" id="WP_163392201.1">
    <property type="nucleotide sequence ID" value="NZ_BMKP01000001.1"/>
</dbReference>
<dbReference type="InterPro" id="IPR010432">
    <property type="entry name" value="RDD"/>
</dbReference>
<proteinExistence type="predicted"/>
<evidence type="ECO:0000256" key="4">
    <source>
        <dbReference type="ARBA" id="ARBA00022989"/>
    </source>
</evidence>
<organism evidence="8 9">
    <name type="scientific">Flavobacterium limi</name>
    <dbReference type="NCBI Taxonomy" id="2045105"/>
    <lineage>
        <taxon>Bacteria</taxon>
        <taxon>Pseudomonadati</taxon>
        <taxon>Bacteroidota</taxon>
        <taxon>Flavobacteriia</taxon>
        <taxon>Flavobacteriales</taxon>
        <taxon>Flavobacteriaceae</taxon>
        <taxon>Flavobacterium</taxon>
    </lineage>
</organism>
<protein>
    <recommendedName>
        <fullName evidence="7">RDD domain-containing protein</fullName>
    </recommendedName>
</protein>
<feature type="domain" description="RDD" evidence="7">
    <location>
        <begin position="14"/>
        <end position="127"/>
    </location>
</feature>
<evidence type="ECO:0000256" key="5">
    <source>
        <dbReference type="ARBA" id="ARBA00023136"/>
    </source>
</evidence>
<keyword evidence="9" id="KW-1185">Reference proteome</keyword>
<feature type="transmembrane region" description="Helical" evidence="6">
    <location>
        <begin position="20"/>
        <end position="47"/>
    </location>
</feature>
<accession>A0ABQ1TM78</accession>
<evidence type="ECO:0000313" key="8">
    <source>
        <dbReference type="EMBL" id="GGE98996.1"/>
    </source>
</evidence>
<evidence type="ECO:0000256" key="3">
    <source>
        <dbReference type="ARBA" id="ARBA00022692"/>
    </source>
</evidence>